<feature type="transmembrane region" description="Helical" evidence="9">
    <location>
        <begin position="150"/>
        <end position="173"/>
    </location>
</feature>
<feature type="transmembrane region" description="Helical" evidence="9">
    <location>
        <begin position="223"/>
        <end position="253"/>
    </location>
</feature>
<evidence type="ECO:0000256" key="9">
    <source>
        <dbReference type="SAM" id="Phobius"/>
    </source>
</evidence>
<feature type="transmembrane region" description="Helical" evidence="9">
    <location>
        <begin position="185"/>
        <end position="211"/>
    </location>
</feature>
<evidence type="ECO:0000256" key="4">
    <source>
        <dbReference type="ARBA" id="ARBA00022475"/>
    </source>
</evidence>
<feature type="transmembrane region" description="Helical" evidence="9">
    <location>
        <begin position="365"/>
        <end position="383"/>
    </location>
</feature>
<evidence type="ECO:0000256" key="5">
    <source>
        <dbReference type="ARBA" id="ARBA00022692"/>
    </source>
</evidence>
<dbReference type="Pfam" id="PF00999">
    <property type="entry name" value="Na_H_Exchanger"/>
    <property type="match status" value="1"/>
</dbReference>
<keyword evidence="3" id="KW-0050">Antiport</keyword>
<feature type="transmembrane region" description="Helical" evidence="9">
    <location>
        <begin position="298"/>
        <end position="321"/>
    </location>
</feature>
<feature type="transmembrane region" description="Helical" evidence="9">
    <location>
        <begin position="118"/>
        <end position="138"/>
    </location>
</feature>
<evidence type="ECO:0000313" key="11">
    <source>
        <dbReference type="EMBL" id="KKN91650.1"/>
    </source>
</evidence>
<protein>
    <recommendedName>
        <fullName evidence="10">Cation/H+ exchanger transmembrane domain-containing protein</fullName>
    </recommendedName>
</protein>
<feature type="domain" description="Cation/H+ exchanger transmembrane" evidence="10">
    <location>
        <begin position="14"/>
        <end position="384"/>
    </location>
</feature>
<evidence type="ECO:0000256" key="2">
    <source>
        <dbReference type="ARBA" id="ARBA00022448"/>
    </source>
</evidence>
<dbReference type="PANTHER" id="PTHR32507">
    <property type="entry name" value="NA(+)/H(+) ANTIPORTER 1"/>
    <property type="match status" value="1"/>
</dbReference>
<comment type="caution">
    <text evidence="11">The sequence shown here is derived from an EMBL/GenBank/DDBJ whole genome shotgun (WGS) entry which is preliminary data.</text>
</comment>
<keyword evidence="6 9" id="KW-1133">Transmembrane helix</keyword>
<keyword evidence="5 9" id="KW-0812">Transmembrane</keyword>
<dbReference type="GO" id="GO:0015297">
    <property type="term" value="F:antiporter activity"/>
    <property type="evidence" value="ECO:0007669"/>
    <property type="project" value="UniProtKB-KW"/>
</dbReference>
<dbReference type="SUPFAM" id="SSF51735">
    <property type="entry name" value="NAD(P)-binding Rossmann-fold domains"/>
    <property type="match status" value="1"/>
</dbReference>
<dbReference type="PANTHER" id="PTHR32507:SF0">
    <property type="entry name" value="NA(+)_H(+) ANTIPORTER 2-RELATED"/>
    <property type="match status" value="1"/>
</dbReference>
<comment type="subcellular location">
    <subcellularLocation>
        <location evidence="1">Cell membrane</location>
        <topology evidence="1">Multi-pass membrane protein</topology>
    </subcellularLocation>
</comment>
<accession>A0A0F9UEM1</accession>
<feature type="transmembrane region" description="Helical" evidence="9">
    <location>
        <begin position="333"/>
        <end position="353"/>
    </location>
</feature>
<dbReference type="GO" id="GO:1902600">
    <property type="term" value="P:proton transmembrane transport"/>
    <property type="evidence" value="ECO:0007669"/>
    <property type="project" value="InterPro"/>
</dbReference>
<gene>
    <name evidence="11" type="ORF">LCGC14_0215320</name>
</gene>
<keyword evidence="2" id="KW-0813">Transport</keyword>
<dbReference type="InterPro" id="IPR006153">
    <property type="entry name" value="Cation/H_exchanger_TM"/>
</dbReference>
<dbReference type="AlphaFoldDB" id="A0A0F9UEM1"/>
<name>A0A0F9UEM1_9ZZZZ</name>
<reference evidence="11" key="1">
    <citation type="journal article" date="2015" name="Nature">
        <title>Complex archaea that bridge the gap between prokaryotes and eukaryotes.</title>
        <authorList>
            <person name="Spang A."/>
            <person name="Saw J.H."/>
            <person name="Jorgensen S.L."/>
            <person name="Zaremba-Niedzwiedzka K."/>
            <person name="Martijn J."/>
            <person name="Lind A.E."/>
            <person name="van Eijk R."/>
            <person name="Schleper C."/>
            <person name="Guy L."/>
            <person name="Ettema T.J."/>
        </authorList>
    </citation>
    <scope>NUCLEOTIDE SEQUENCE</scope>
</reference>
<keyword evidence="8 9" id="KW-0472">Membrane</keyword>
<evidence type="ECO:0000259" key="10">
    <source>
        <dbReference type="Pfam" id="PF00999"/>
    </source>
</evidence>
<feature type="transmembrane region" description="Helical" evidence="9">
    <location>
        <begin position="92"/>
        <end position="112"/>
    </location>
</feature>
<evidence type="ECO:0000256" key="3">
    <source>
        <dbReference type="ARBA" id="ARBA00022449"/>
    </source>
</evidence>
<evidence type="ECO:0000256" key="1">
    <source>
        <dbReference type="ARBA" id="ARBA00004651"/>
    </source>
</evidence>
<dbReference type="EMBL" id="LAZR01000101">
    <property type="protein sequence ID" value="KKN91650.1"/>
    <property type="molecule type" value="Genomic_DNA"/>
</dbReference>
<evidence type="ECO:0000256" key="6">
    <source>
        <dbReference type="ARBA" id="ARBA00022989"/>
    </source>
</evidence>
<feature type="transmembrane region" description="Helical" evidence="9">
    <location>
        <begin position="31"/>
        <end position="48"/>
    </location>
</feature>
<evidence type="ECO:0000256" key="7">
    <source>
        <dbReference type="ARBA" id="ARBA00023065"/>
    </source>
</evidence>
<organism evidence="11">
    <name type="scientific">marine sediment metagenome</name>
    <dbReference type="NCBI Taxonomy" id="412755"/>
    <lineage>
        <taxon>unclassified sequences</taxon>
        <taxon>metagenomes</taxon>
        <taxon>ecological metagenomes</taxon>
    </lineage>
</organism>
<evidence type="ECO:0000256" key="8">
    <source>
        <dbReference type="ARBA" id="ARBA00023136"/>
    </source>
</evidence>
<dbReference type="InterPro" id="IPR036291">
    <property type="entry name" value="NAD(P)-bd_dom_sf"/>
</dbReference>
<dbReference type="Gene3D" id="1.20.1530.20">
    <property type="match status" value="1"/>
</dbReference>
<proteinExistence type="predicted"/>
<dbReference type="GO" id="GO:0005886">
    <property type="term" value="C:plasma membrane"/>
    <property type="evidence" value="ECO:0007669"/>
    <property type="project" value="UniProtKB-SubCell"/>
</dbReference>
<feature type="transmembrane region" description="Helical" evidence="9">
    <location>
        <begin position="273"/>
        <end position="291"/>
    </location>
</feature>
<sequence>MPMSVSLSIAMMGLIAFGCQWLAWRVKLPAILFLLAAGILLGPLMGVVNPDALFGDLLFPLISLSVAIILFEGSLTLNLQEIKTQKAVVRRLIVLGAGVTWALVAVATHFLIELSWELSVLFGALAVVTGPTVIVPMLRTVRPNSNIANILRWEGILIDPIGALLVVVVYEFVVAQSQSAGLSHGFFAFLEIIAVGTFLGIAGGWFLGFILKRGWVPDYLKNLATLSLVFAIFSLSDFLAHESGLLAVTLMGMWLANKKDLHIGDILHFKENLSVVLISGLFILLAARLTLDDILALGWAPVVLLLLMQFIVRPAAVWLSAIGSTLTWQEKSLLSWIAPRGIVAAAVSALFAIRLQEAGQDEAAILVPLTFSIIIGTVVLQSATSRGLARLLGVAEPAPKGFLIVGANTVARAIGSALQKQGFRVLLTDSQWEHIRDARMEGLETFFGNPVSSYADQHLDLVGIGKLMALSPRLGINVVASMRFNTEFGSRNIYTLLSSTETDAAEKHQLGSNHRGYTLFDEDMSYSKFASLLSKGWEIRGTKLTEEFGYGDFLDVQQGKVVPLFAISPKGRLEVFVHEGDVTPGPGWQLFSLTEPKPDEAKLAAKKEAGEKKAINAK</sequence>
<keyword evidence="7" id="KW-0406">Ion transport</keyword>
<keyword evidence="4" id="KW-1003">Cell membrane</keyword>
<feature type="transmembrane region" description="Helical" evidence="9">
    <location>
        <begin position="54"/>
        <end position="71"/>
    </location>
</feature>
<feature type="transmembrane region" description="Helical" evidence="9">
    <location>
        <begin position="6"/>
        <end position="24"/>
    </location>
</feature>
<dbReference type="InterPro" id="IPR038770">
    <property type="entry name" value="Na+/solute_symporter_sf"/>
</dbReference>
<dbReference type="Gene3D" id="3.40.50.720">
    <property type="entry name" value="NAD(P)-binding Rossmann-like Domain"/>
    <property type="match status" value="1"/>
</dbReference>